<keyword evidence="4" id="KW-0238">DNA-binding</keyword>
<dbReference type="PANTHER" id="PTHR43133:SF8">
    <property type="entry name" value="RNA POLYMERASE SIGMA FACTOR HI_1459-RELATED"/>
    <property type="match status" value="1"/>
</dbReference>
<evidence type="ECO:0000256" key="3">
    <source>
        <dbReference type="ARBA" id="ARBA00023082"/>
    </source>
</evidence>
<evidence type="ECO:0000259" key="7">
    <source>
        <dbReference type="Pfam" id="PF08281"/>
    </source>
</evidence>
<dbReference type="Gene3D" id="1.10.10.10">
    <property type="entry name" value="Winged helix-like DNA-binding domain superfamily/Winged helix DNA-binding domain"/>
    <property type="match status" value="1"/>
</dbReference>
<organism evidence="8 9">
    <name type="scientific">Pseudolysobacter antarcticus</name>
    <dbReference type="NCBI Taxonomy" id="2511995"/>
    <lineage>
        <taxon>Bacteria</taxon>
        <taxon>Pseudomonadati</taxon>
        <taxon>Pseudomonadota</taxon>
        <taxon>Gammaproteobacteria</taxon>
        <taxon>Lysobacterales</taxon>
        <taxon>Rhodanobacteraceae</taxon>
        <taxon>Pseudolysobacter</taxon>
    </lineage>
</organism>
<accession>A0A411HLQ5</accession>
<proteinExistence type="inferred from homology"/>
<dbReference type="InterPro" id="IPR013249">
    <property type="entry name" value="RNA_pol_sigma70_r4_t2"/>
</dbReference>
<keyword evidence="9" id="KW-1185">Reference proteome</keyword>
<feature type="domain" description="RNA polymerase sigma factor 70 region 4 type 2" evidence="7">
    <location>
        <begin position="137"/>
        <end position="189"/>
    </location>
</feature>
<protein>
    <submittedName>
        <fullName evidence="8">Sigma-70 family RNA polymerase sigma factor</fullName>
    </submittedName>
</protein>
<evidence type="ECO:0000313" key="9">
    <source>
        <dbReference type="Proteomes" id="UP000291562"/>
    </source>
</evidence>
<dbReference type="KEGG" id="xbc:ELE36_14450"/>
<evidence type="ECO:0000256" key="4">
    <source>
        <dbReference type="ARBA" id="ARBA00023125"/>
    </source>
</evidence>
<dbReference type="InterPro" id="IPR036388">
    <property type="entry name" value="WH-like_DNA-bd_sf"/>
</dbReference>
<evidence type="ECO:0000256" key="5">
    <source>
        <dbReference type="ARBA" id="ARBA00023163"/>
    </source>
</evidence>
<dbReference type="InterPro" id="IPR039425">
    <property type="entry name" value="RNA_pol_sigma-70-like"/>
</dbReference>
<dbReference type="SUPFAM" id="SSF88946">
    <property type="entry name" value="Sigma2 domain of RNA polymerase sigma factors"/>
    <property type="match status" value="1"/>
</dbReference>
<evidence type="ECO:0000256" key="2">
    <source>
        <dbReference type="ARBA" id="ARBA00023015"/>
    </source>
</evidence>
<dbReference type="InterPro" id="IPR013324">
    <property type="entry name" value="RNA_pol_sigma_r3/r4-like"/>
</dbReference>
<sequence length="200" mass="22547">MNNESPSMPAQVPEATVVLLRRIRSGDAGAREDLFRRYLPLLRRWAHGRLPASARDLSDTDDIVQVTLVRALNHLDDFESQHPGAFLAYLRQILLNQVRDELRRRQRRPEFGELDAEMADAESPTLLEQMLGHERLRAYENALAELPKRQQGLIVMRLELGLSYPEIAVETGGTTDAVRVMVSRAIVQLAKGLNDDPTGT</sequence>
<dbReference type="SUPFAM" id="SSF88659">
    <property type="entry name" value="Sigma3 and sigma4 domains of RNA polymerase sigma factors"/>
    <property type="match status" value="1"/>
</dbReference>
<dbReference type="Pfam" id="PF08281">
    <property type="entry name" value="Sigma70_r4_2"/>
    <property type="match status" value="1"/>
</dbReference>
<name>A0A411HLQ5_9GAMM</name>
<dbReference type="PANTHER" id="PTHR43133">
    <property type="entry name" value="RNA POLYMERASE ECF-TYPE SIGMA FACTO"/>
    <property type="match status" value="1"/>
</dbReference>
<dbReference type="InterPro" id="IPR013325">
    <property type="entry name" value="RNA_pol_sigma_r2"/>
</dbReference>
<dbReference type="EMBL" id="CP035704">
    <property type="protein sequence ID" value="QBB71462.1"/>
    <property type="molecule type" value="Genomic_DNA"/>
</dbReference>
<dbReference type="NCBIfam" id="TIGR02937">
    <property type="entry name" value="sigma70-ECF"/>
    <property type="match status" value="1"/>
</dbReference>
<dbReference type="GO" id="GO:0006352">
    <property type="term" value="P:DNA-templated transcription initiation"/>
    <property type="evidence" value="ECO:0007669"/>
    <property type="project" value="InterPro"/>
</dbReference>
<evidence type="ECO:0000313" key="8">
    <source>
        <dbReference type="EMBL" id="QBB71462.1"/>
    </source>
</evidence>
<gene>
    <name evidence="8" type="ORF">ELE36_14450</name>
</gene>
<comment type="similarity">
    <text evidence="1">Belongs to the sigma-70 factor family. ECF subfamily.</text>
</comment>
<keyword evidence="5" id="KW-0804">Transcription</keyword>
<dbReference type="GO" id="GO:0003677">
    <property type="term" value="F:DNA binding"/>
    <property type="evidence" value="ECO:0007669"/>
    <property type="project" value="UniProtKB-KW"/>
</dbReference>
<dbReference type="OrthoDB" id="8611574at2"/>
<dbReference type="Pfam" id="PF04542">
    <property type="entry name" value="Sigma70_r2"/>
    <property type="match status" value="1"/>
</dbReference>
<dbReference type="Proteomes" id="UP000291562">
    <property type="component" value="Chromosome"/>
</dbReference>
<dbReference type="RefSeq" id="WP_129834487.1">
    <property type="nucleotide sequence ID" value="NZ_CP035704.1"/>
</dbReference>
<keyword evidence="2" id="KW-0805">Transcription regulation</keyword>
<feature type="domain" description="RNA polymerase sigma-70 region 2" evidence="6">
    <location>
        <begin position="34"/>
        <end position="108"/>
    </location>
</feature>
<dbReference type="AlphaFoldDB" id="A0A411HLQ5"/>
<evidence type="ECO:0000259" key="6">
    <source>
        <dbReference type="Pfam" id="PF04542"/>
    </source>
</evidence>
<reference evidence="8 9" key="1">
    <citation type="submission" date="2019-01" db="EMBL/GenBank/DDBJ databases">
        <title>Pseudolysobacter antarctica gen. nov., sp. nov., isolated from Fildes Peninsula, Antarctica.</title>
        <authorList>
            <person name="Wei Z."/>
            <person name="Peng F."/>
        </authorList>
    </citation>
    <scope>NUCLEOTIDE SEQUENCE [LARGE SCALE GENOMIC DNA]</scope>
    <source>
        <strain evidence="8 9">AQ6-296</strain>
    </source>
</reference>
<dbReference type="InterPro" id="IPR007627">
    <property type="entry name" value="RNA_pol_sigma70_r2"/>
</dbReference>
<dbReference type="Gene3D" id="1.10.1740.10">
    <property type="match status" value="1"/>
</dbReference>
<dbReference type="GO" id="GO:0016987">
    <property type="term" value="F:sigma factor activity"/>
    <property type="evidence" value="ECO:0007669"/>
    <property type="project" value="UniProtKB-KW"/>
</dbReference>
<dbReference type="InterPro" id="IPR014284">
    <property type="entry name" value="RNA_pol_sigma-70_dom"/>
</dbReference>
<keyword evidence="3" id="KW-0731">Sigma factor</keyword>
<evidence type="ECO:0000256" key="1">
    <source>
        <dbReference type="ARBA" id="ARBA00010641"/>
    </source>
</evidence>